<evidence type="ECO:0000313" key="3">
    <source>
        <dbReference type="Proteomes" id="UP001604277"/>
    </source>
</evidence>
<proteinExistence type="predicted"/>
<dbReference type="AlphaFoldDB" id="A0ABD1XA17"/>
<evidence type="ECO:0000313" key="2">
    <source>
        <dbReference type="EMBL" id="KAL2558823.1"/>
    </source>
</evidence>
<reference evidence="3" key="1">
    <citation type="submission" date="2024-07" db="EMBL/GenBank/DDBJ databases">
        <title>Two chromosome-level genome assemblies of Korean endemic species Abeliophyllum distichum and Forsythia ovata (Oleaceae).</title>
        <authorList>
            <person name="Jang H."/>
        </authorList>
    </citation>
    <scope>NUCLEOTIDE SEQUENCE [LARGE SCALE GENOMIC DNA]</scope>
</reference>
<gene>
    <name evidence="2" type="ORF">Fot_03562</name>
</gene>
<sequence length="111" mass="11816">MSVLNPTDRHEIFPLPSSSLFVSYSLSSLTSHNTSSLNQPPEPPLPTDPSRCSPLTSPAVAVQPITLLTVTQNITSMTLIGAVEIENTHGDGENDEVLDDEIDGVGVLYNA</sequence>
<comment type="caution">
    <text evidence="2">The sequence shown here is derived from an EMBL/GenBank/DDBJ whole genome shotgun (WGS) entry which is preliminary data.</text>
</comment>
<dbReference type="EMBL" id="JBFOLJ010000001">
    <property type="protein sequence ID" value="KAL2558823.1"/>
    <property type="molecule type" value="Genomic_DNA"/>
</dbReference>
<dbReference type="Proteomes" id="UP001604277">
    <property type="component" value="Unassembled WGS sequence"/>
</dbReference>
<protein>
    <submittedName>
        <fullName evidence="2">Uncharacterized protein</fullName>
    </submittedName>
</protein>
<feature type="region of interest" description="Disordered" evidence="1">
    <location>
        <begin position="30"/>
        <end position="55"/>
    </location>
</feature>
<evidence type="ECO:0000256" key="1">
    <source>
        <dbReference type="SAM" id="MobiDB-lite"/>
    </source>
</evidence>
<keyword evidence="3" id="KW-1185">Reference proteome</keyword>
<organism evidence="2 3">
    <name type="scientific">Forsythia ovata</name>
    <dbReference type="NCBI Taxonomy" id="205694"/>
    <lineage>
        <taxon>Eukaryota</taxon>
        <taxon>Viridiplantae</taxon>
        <taxon>Streptophyta</taxon>
        <taxon>Embryophyta</taxon>
        <taxon>Tracheophyta</taxon>
        <taxon>Spermatophyta</taxon>
        <taxon>Magnoliopsida</taxon>
        <taxon>eudicotyledons</taxon>
        <taxon>Gunneridae</taxon>
        <taxon>Pentapetalae</taxon>
        <taxon>asterids</taxon>
        <taxon>lamiids</taxon>
        <taxon>Lamiales</taxon>
        <taxon>Oleaceae</taxon>
        <taxon>Forsythieae</taxon>
        <taxon>Forsythia</taxon>
    </lineage>
</organism>
<name>A0ABD1XA17_9LAMI</name>
<accession>A0ABD1XA17</accession>